<dbReference type="GO" id="GO:0071555">
    <property type="term" value="P:cell wall organization"/>
    <property type="evidence" value="ECO:0007669"/>
    <property type="project" value="UniProtKB-KW"/>
</dbReference>
<feature type="domain" description="Mur ligase C-terminal" evidence="9">
    <location>
        <begin position="310"/>
        <end position="428"/>
    </location>
</feature>
<dbReference type="EC" id="6.3.2.9" evidence="7 8"/>
<dbReference type="Pfam" id="PF21799">
    <property type="entry name" value="MurD-like_N"/>
    <property type="match status" value="1"/>
</dbReference>
<comment type="catalytic activity">
    <reaction evidence="7 8">
        <text>UDP-N-acetyl-alpha-D-muramoyl-L-alanine + D-glutamate + ATP = UDP-N-acetyl-alpha-D-muramoyl-L-alanyl-D-glutamate + ADP + phosphate + H(+)</text>
        <dbReference type="Rhea" id="RHEA:16429"/>
        <dbReference type="ChEBI" id="CHEBI:15378"/>
        <dbReference type="ChEBI" id="CHEBI:29986"/>
        <dbReference type="ChEBI" id="CHEBI:30616"/>
        <dbReference type="ChEBI" id="CHEBI:43474"/>
        <dbReference type="ChEBI" id="CHEBI:83898"/>
        <dbReference type="ChEBI" id="CHEBI:83900"/>
        <dbReference type="ChEBI" id="CHEBI:456216"/>
        <dbReference type="EC" id="6.3.2.9"/>
    </reaction>
</comment>
<evidence type="ECO:0000256" key="5">
    <source>
        <dbReference type="ARBA" id="ARBA00022741"/>
    </source>
</evidence>
<dbReference type="InterPro" id="IPR036565">
    <property type="entry name" value="Mur-like_cat_sf"/>
</dbReference>
<dbReference type="InterPro" id="IPR005762">
    <property type="entry name" value="MurD"/>
</dbReference>
<keyword evidence="12" id="KW-1185">Reference proteome</keyword>
<organism evidence="11 12">
    <name type="scientific">Halioxenophilus aromaticivorans</name>
    <dbReference type="NCBI Taxonomy" id="1306992"/>
    <lineage>
        <taxon>Bacteria</taxon>
        <taxon>Pseudomonadati</taxon>
        <taxon>Pseudomonadota</taxon>
        <taxon>Gammaproteobacteria</taxon>
        <taxon>Alteromonadales</taxon>
        <taxon>Alteromonadaceae</taxon>
        <taxon>Halioxenophilus</taxon>
    </lineage>
</organism>
<dbReference type="PANTHER" id="PTHR43692:SF1">
    <property type="entry name" value="UDP-N-ACETYLMURAMOYLALANINE--D-GLUTAMATE LIGASE"/>
    <property type="match status" value="1"/>
</dbReference>
<dbReference type="RefSeq" id="WP_345417395.1">
    <property type="nucleotide sequence ID" value="NZ_AP031496.1"/>
</dbReference>
<dbReference type="Pfam" id="PF02875">
    <property type="entry name" value="Mur_ligase_C"/>
    <property type="match status" value="1"/>
</dbReference>
<evidence type="ECO:0000256" key="8">
    <source>
        <dbReference type="RuleBase" id="RU003664"/>
    </source>
</evidence>
<dbReference type="SUPFAM" id="SSF53244">
    <property type="entry name" value="MurD-like peptide ligases, peptide-binding domain"/>
    <property type="match status" value="1"/>
</dbReference>
<evidence type="ECO:0000313" key="11">
    <source>
        <dbReference type="EMBL" id="GAA4933658.1"/>
    </source>
</evidence>
<proteinExistence type="inferred from homology"/>
<dbReference type="AlphaFoldDB" id="A0AAV3TY92"/>
<dbReference type="EMBL" id="BAABLX010000007">
    <property type="protein sequence ID" value="GAA4933658.1"/>
    <property type="molecule type" value="Genomic_DNA"/>
</dbReference>
<keyword evidence="7 8" id="KW-0133">Cell shape</keyword>
<feature type="domain" description="Mur ligase central" evidence="10">
    <location>
        <begin position="115"/>
        <end position="287"/>
    </location>
</feature>
<keyword evidence="5 7" id="KW-0547">Nucleotide-binding</keyword>
<dbReference type="GO" id="GO:0005524">
    <property type="term" value="F:ATP binding"/>
    <property type="evidence" value="ECO:0007669"/>
    <property type="project" value="UniProtKB-UniRule"/>
</dbReference>
<dbReference type="Proteomes" id="UP001409585">
    <property type="component" value="Unassembled WGS sequence"/>
</dbReference>
<comment type="caution">
    <text evidence="11">The sequence shown here is derived from an EMBL/GenBank/DDBJ whole genome shotgun (WGS) entry which is preliminary data.</text>
</comment>
<dbReference type="NCBIfam" id="TIGR01087">
    <property type="entry name" value="murD"/>
    <property type="match status" value="1"/>
</dbReference>
<dbReference type="SUPFAM" id="SSF53623">
    <property type="entry name" value="MurD-like peptide ligases, catalytic domain"/>
    <property type="match status" value="1"/>
</dbReference>
<dbReference type="GO" id="GO:0005737">
    <property type="term" value="C:cytoplasm"/>
    <property type="evidence" value="ECO:0007669"/>
    <property type="project" value="UniProtKB-SubCell"/>
</dbReference>
<dbReference type="GO" id="GO:0008764">
    <property type="term" value="F:UDP-N-acetylmuramoylalanine-D-glutamate ligase activity"/>
    <property type="evidence" value="ECO:0007669"/>
    <property type="project" value="UniProtKB-UniRule"/>
</dbReference>
<protein>
    <recommendedName>
        <fullName evidence="7 8">UDP-N-acetylmuramoylalanine--D-glutamate ligase</fullName>
        <ecNumber evidence="7 8">6.3.2.9</ecNumber>
    </recommendedName>
    <alternativeName>
        <fullName evidence="7">D-glutamic acid-adding enzyme</fullName>
    </alternativeName>
    <alternativeName>
        <fullName evidence="7">UDP-N-acetylmuramoyl-L-alanyl-D-glutamate synthetase</fullName>
    </alternativeName>
</protein>
<keyword evidence="7 8" id="KW-0573">Peptidoglycan synthesis</keyword>
<accession>A0AAV3TY92</accession>
<comment type="pathway">
    <text evidence="2 7 8">Cell wall biogenesis; peptidoglycan biosynthesis.</text>
</comment>
<dbReference type="InterPro" id="IPR004101">
    <property type="entry name" value="Mur_ligase_C"/>
</dbReference>
<dbReference type="Gene3D" id="3.90.190.20">
    <property type="entry name" value="Mur ligase, C-terminal domain"/>
    <property type="match status" value="1"/>
</dbReference>
<reference evidence="12" key="1">
    <citation type="journal article" date="2019" name="Int. J. Syst. Evol. Microbiol.">
        <title>The Global Catalogue of Microorganisms (GCM) 10K type strain sequencing project: providing services to taxonomists for standard genome sequencing and annotation.</title>
        <authorList>
            <consortium name="The Broad Institute Genomics Platform"/>
            <consortium name="The Broad Institute Genome Sequencing Center for Infectious Disease"/>
            <person name="Wu L."/>
            <person name="Ma J."/>
        </authorList>
    </citation>
    <scope>NUCLEOTIDE SEQUENCE [LARGE SCALE GENOMIC DNA]</scope>
    <source>
        <strain evidence="12">JCM 19134</strain>
    </source>
</reference>
<sequence>MAELIATSKVTVIVGLGVTGLSVARFLARENRPFVVVDTRAEPALLPTFNAEFPGRQCHCGAIDPELLLGAEQIVLSPGLPLSAPALQDALAAGVEVIGDIELFARAAKAPIIAITGSNGKTTVTSLVGEMAKAGGASVLMGGNIGTPALDLLAKPTPDFYVLELSSFQLETTSQLNARAAVVLNISADHMDRYSNIAAYHAAKMRIFFGAKTMLVNRDDPLSRGPVAQDTQVISFGLNKPDLKDFGLITEVDGVYLAKGLHALMPASDITMRGSHNVSNALAAMALVETMGALNDDALSALKAFPGVQHRCQTIATKQGVTFINDSKATNVGATLAALKGLVGELTDNQKIHLLLGGQGKGGDFSQLLPGLTAQVQTAFVMGEDAAQIAQAIENTVTVCSASSLENAVAQAVAAAKPGDLVLLSPACASFDMFSGYQARGDAFAAAVARLPQ</sequence>
<evidence type="ECO:0000256" key="3">
    <source>
        <dbReference type="ARBA" id="ARBA00022490"/>
    </source>
</evidence>
<comment type="similarity">
    <text evidence="7">Belongs to the MurCDEF family.</text>
</comment>
<dbReference type="InterPro" id="IPR036615">
    <property type="entry name" value="Mur_ligase_C_dom_sf"/>
</dbReference>
<keyword evidence="7 8" id="KW-0132">Cell division</keyword>
<gene>
    <name evidence="7 11" type="primary">murD</name>
    <name evidence="11" type="ORF">GCM10025791_07940</name>
</gene>
<dbReference type="GO" id="GO:0008360">
    <property type="term" value="P:regulation of cell shape"/>
    <property type="evidence" value="ECO:0007669"/>
    <property type="project" value="UniProtKB-KW"/>
</dbReference>
<dbReference type="Pfam" id="PF08245">
    <property type="entry name" value="Mur_ligase_M"/>
    <property type="match status" value="1"/>
</dbReference>
<feature type="binding site" evidence="7">
    <location>
        <begin position="117"/>
        <end position="123"/>
    </location>
    <ligand>
        <name>ATP</name>
        <dbReference type="ChEBI" id="CHEBI:30616"/>
    </ligand>
</feature>
<keyword evidence="7 8" id="KW-0131">Cell cycle</keyword>
<dbReference type="Gene3D" id="3.40.50.720">
    <property type="entry name" value="NAD(P)-binding Rossmann-like Domain"/>
    <property type="match status" value="1"/>
</dbReference>
<evidence type="ECO:0000256" key="6">
    <source>
        <dbReference type="ARBA" id="ARBA00022840"/>
    </source>
</evidence>
<evidence type="ECO:0000256" key="2">
    <source>
        <dbReference type="ARBA" id="ARBA00004752"/>
    </source>
</evidence>
<name>A0AAV3TY92_9ALTE</name>
<evidence type="ECO:0000259" key="10">
    <source>
        <dbReference type="Pfam" id="PF08245"/>
    </source>
</evidence>
<dbReference type="InterPro" id="IPR013221">
    <property type="entry name" value="Mur_ligase_cen"/>
</dbReference>
<dbReference type="GO" id="GO:0051301">
    <property type="term" value="P:cell division"/>
    <property type="evidence" value="ECO:0007669"/>
    <property type="project" value="UniProtKB-KW"/>
</dbReference>
<keyword evidence="3 7" id="KW-0963">Cytoplasm</keyword>
<evidence type="ECO:0000256" key="1">
    <source>
        <dbReference type="ARBA" id="ARBA00004496"/>
    </source>
</evidence>
<evidence type="ECO:0000256" key="7">
    <source>
        <dbReference type="HAMAP-Rule" id="MF_00639"/>
    </source>
</evidence>
<comment type="function">
    <text evidence="7 8">Cell wall formation. Catalyzes the addition of glutamate to the nucleotide precursor UDP-N-acetylmuramoyl-L-alanine (UMA).</text>
</comment>
<dbReference type="PANTHER" id="PTHR43692">
    <property type="entry name" value="UDP-N-ACETYLMURAMOYLALANINE--D-GLUTAMATE LIGASE"/>
    <property type="match status" value="1"/>
</dbReference>
<dbReference type="HAMAP" id="MF_00639">
    <property type="entry name" value="MurD"/>
    <property type="match status" value="1"/>
</dbReference>
<evidence type="ECO:0000259" key="9">
    <source>
        <dbReference type="Pfam" id="PF02875"/>
    </source>
</evidence>
<keyword evidence="4 7" id="KW-0436">Ligase</keyword>
<evidence type="ECO:0000313" key="12">
    <source>
        <dbReference type="Proteomes" id="UP001409585"/>
    </source>
</evidence>
<dbReference type="SUPFAM" id="SSF51984">
    <property type="entry name" value="MurCD N-terminal domain"/>
    <property type="match status" value="1"/>
</dbReference>
<comment type="subcellular location">
    <subcellularLocation>
        <location evidence="1 7 8">Cytoplasm</location>
    </subcellularLocation>
</comment>
<keyword evidence="7 8" id="KW-0961">Cell wall biogenesis/degradation</keyword>
<dbReference type="GO" id="GO:0009252">
    <property type="term" value="P:peptidoglycan biosynthetic process"/>
    <property type="evidence" value="ECO:0007669"/>
    <property type="project" value="UniProtKB-UniRule"/>
</dbReference>
<evidence type="ECO:0000256" key="4">
    <source>
        <dbReference type="ARBA" id="ARBA00022598"/>
    </source>
</evidence>
<dbReference type="Gene3D" id="3.40.1190.10">
    <property type="entry name" value="Mur-like, catalytic domain"/>
    <property type="match status" value="1"/>
</dbReference>
<keyword evidence="6 7" id="KW-0067">ATP-binding</keyword>